<feature type="transmembrane region" description="Helical" evidence="11">
    <location>
        <begin position="7"/>
        <end position="27"/>
    </location>
</feature>
<dbReference type="STRING" id="326297.Sama_0934"/>
<keyword evidence="6 11" id="KW-0812">Transmembrane</keyword>
<gene>
    <name evidence="13" type="ordered locus">Sama_0934</name>
</gene>
<evidence type="ECO:0000313" key="14">
    <source>
        <dbReference type="Proteomes" id="UP000009175"/>
    </source>
</evidence>
<keyword evidence="4" id="KW-0488">Methylation</keyword>
<keyword evidence="7 11" id="KW-1133">Transmembrane helix</keyword>
<organism evidence="13 14">
    <name type="scientific">Shewanella amazonensis (strain ATCC BAA-1098 / SB2B)</name>
    <dbReference type="NCBI Taxonomy" id="326297"/>
    <lineage>
        <taxon>Bacteria</taxon>
        <taxon>Pseudomonadati</taxon>
        <taxon>Pseudomonadota</taxon>
        <taxon>Gammaproteobacteria</taxon>
        <taxon>Alteromonadales</taxon>
        <taxon>Shewanellaceae</taxon>
        <taxon>Shewanella</taxon>
    </lineage>
</organism>
<dbReference type="Pfam" id="PF12019">
    <property type="entry name" value="GspH"/>
    <property type="match status" value="1"/>
</dbReference>
<keyword evidence="3" id="KW-1003">Cell membrane</keyword>
<evidence type="ECO:0000256" key="3">
    <source>
        <dbReference type="ARBA" id="ARBA00022475"/>
    </source>
</evidence>
<keyword evidence="5" id="KW-0997">Cell inner membrane</keyword>
<dbReference type="EMBL" id="CP000507">
    <property type="protein sequence ID" value="ABL99141.1"/>
    <property type="molecule type" value="Genomic_DNA"/>
</dbReference>
<sequence length="170" mass="18650">MKHPHGFTLIELMITIAIATILLSIGLPQLTELHQANRADSAIKVIQQTLQYARNTAISYGLRVTVCPLKDNQCTNDWHQGLTVFTDSGVSNQLDGNDILLMQTGSFDSNDFMFYNRSAARFLPDGLASGSNGTFKYCPGSADSPYSKAVIINQAGRVRFSTDKNINCTQ</sequence>
<dbReference type="Gene3D" id="3.55.40.10">
    <property type="entry name" value="minor pseudopilin epsh domain"/>
    <property type="match status" value="1"/>
</dbReference>
<evidence type="ECO:0000256" key="10">
    <source>
        <dbReference type="ARBA" id="ARBA00030775"/>
    </source>
</evidence>
<keyword evidence="8 11" id="KW-0472">Membrane</keyword>
<dbReference type="Proteomes" id="UP000009175">
    <property type="component" value="Chromosome"/>
</dbReference>
<dbReference type="KEGG" id="saz:Sama_0934"/>
<comment type="subcellular location">
    <subcellularLocation>
        <location evidence="1">Cell inner membrane</location>
        <topology evidence="1">Single-pass membrane protein</topology>
    </subcellularLocation>
</comment>
<dbReference type="OrthoDB" id="2313614at2"/>
<evidence type="ECO:0000259" key="12">
    <source>
        <dbReference type="Pfam" id="PF12019"/>
    </source>
</evidence>
<dbReference type="NCBIfam" id="TIGR02532">
    <property type="entry name" value="IV_pilin_GFxxxE"/>
    <property type="match status" value="1"/>
</dbReference>
<evidence type="ECO:0000256" key="2">
    <source>
        <dbReference type="ARBA" id="ARBA00021549"/>
    </source>
</evidence>
<dbReference type="InterPro" id="IPR022346">
    <property type="entry name" value="T2SS_GspH"/>
</dbReference>
<dbReference type="InterPro" id="IPR012902">
    <property type="entry name" value="N_methyl_site"/>
</dbReference>
<dbReference type="AlphaFoldDB" id="A1S435"/>
<proteinExistence type="inferred from homology"/>
<reference evidence="13 14" key="1">
    <citation type="submission" date="2006-12" db="EMBL/GenBank/DDBJ databases">
        <title>Complete sequence of Shewanella amazonensis SB2B.</title>
        <authorList>
            <consortium name="US DOE Joint Genome Institute"/>
            <person name="Copeland A."/>
            <person name="Lucas S."/>
            <person name="Lapidus A."/>
            <person name="Barry K."/>
            <person name="Detter J.C."/>
            <person name="Glavina del Rio T."/>
            <person name="Hammon N."/>
            <person name="Israni S."/>
            <person name="Dalin E."/>
            <person name="Tice H."/>
            <person name="Pitluck S."/>
            <person name="Munk A.C."/>
            <person name="Brettin T."/>
            <person name="Bruce D."/>
            <person name="Han C."/>
            <person name="Tapia R."/>
            <person name="Gilna P."/>
            <person name="Schmutz J."/>
            <person name="Larimer F."/>
            <person name="Land M."/>
            <person name="Hauser L."/>
            <person name="Kyrpides N."/>
            <person name="Mikhailova N."/>
            <person name="Fredrickson J."/>
            <person name="Richardson P."/>
        </authorList>
    </citation>
    <scope>NUCLEOTIDE SEQUENCE [LARGE SCALE GENOMIC DNA]</scope>
    <source>
        <strain evidence="14">ATCC BAA-1098 / SB2B</strain>
    </source>
</reference>
<dbReference type="GO" id="GO:0015628">
    <property type="term" value="P:protein secretion by the type II secretion system"/>
    <property type="evidence" value="ECO:0007669"/>
    <property type="project" value="InterPro"/>
</dbReference>
<dbReference type="Pfam" id="PF07963">
    <property type="entry name" value="N_methyl"/>
    <property type="match status" value="1"/>
</dbReference>
<feature type="domain" description="General secretion pathway GspH" evidence="12">
    <location>
        <begin position="46"/>
        <end position="156"/>
    </location>
</feature>
<accession>A1S435</accession>
<dbReference type="InterPro" id="IPR045584">
    <property type="entry name" value="Pilin-like"/>
</dbReference>
<evidence type="ECO:0000256" key="5">
    <source>
        <dbReference type="ARBA" id="ARBA00022519"/>
    </source>
</evidence>
<name>A1S435_SHEAM</name>
<dbReference type="eggNOG" id="COG4970">
    <property type="taxonomic scope" value="Bacteria"/>
</dbReference>
<dbReference type="RefSeq" id="WP_011759050.1">
    <property type="nucleotide sequence ID" value="NC_008700.1"/>
</dbReference>
<dbReference type="GO" id="GO:0005886">
    <property type="term" value="C:plasma membrane"/>
    <property type="evidence" value="ECO:0007669"/>
    <property type="project" value="UniProtKB-SubCell"/>
</dbReference>
<evidence type="ECO:0000256" key="8">
    <source>
        <dbReference type="ARBA" id="ARBA00023136"/>
    </source>
</evidence>
<evidence type="ECO:0000313" key="13">
    <source>
        <dbReference type="EMBL" id="ABL99141.1"/>
    </source>
</evidence>
<evidence type="ECO:0000256" key="4">
    <source>
        <dbReference type="ARBA" id="ARBA00022481"/>
    </source>
</evidence>
<protein>
    <recommendedName>
        <fullName evidence="2">Type II secretion system protein H</fullName>
    </recommendedName>
    <alternativeName>
        <fullName evidence="10">General secretion pathway protein H</fullName>
    </alternativeName>
</protein>
<evidence type="ECO:0000256" key="11">
    <source>
        <dbReference type="SAM" id="Phobius"/>
    </source>
</evidence>
<evidence type="ECO:0000256" key="9">
    <source>
        <dbReference type="ARBA" id="ARBA00025772"/>
    </source>
</evidence>
<dbReference type="GO" id="GO:0015627">
    <property type="term" value="C:type II protein secretion system complex"/>
    <property type="evidence" value="ECO:0007669"/>
    <property type="project" value="InterPro"/>
</dbReference>
<keyword evidence="14" id="KW-1185">Reference proteome</keyword>
<evidence type="ECO:0000256" key="7">
    <source>
        <dbReference type="ARBA" id="ARBA00022989"/>
    </source>
</evidence>
<evidence type="ECO:0000256" key="6">
    <source>
        <dbReference type="ARBA" id="ARBA00022692"/>
    </source>
</evidence>
<evidence type="ECO:0000256" key="1">
    <source>
        <dbReference type="ARBA" id="ARBA00004377"/>
    </source>
</evidence>
<dbReference type="HOGENOM" id="CLU_084761_4_1_6"/>
<dbReference type="SUPFAM" id="SSF54523">
    <property type="entry name" value="Pili subunits"/>
    <property type="match status" value="1"/>
</dbReference>
<dbReference type="PROSITE" id="PS00409">
    <property type="entry name" value="PROKAR_NTER_METHYL"/>
    <property type="match status" value="1"/>
</dbReference>
<comment type="similarity">
    <text evidence="9">Belongs to the GSP H family.</text>
</comment>